<dbReference type="PANTHER" id="PTHR35046:SF9">
    <property type="entry name" value="RNA-DIRECTED DNA POLYMERASE"/>
    <property type="match status" value="1"/>
</dbReference>
<dbReference type="OrthoDB" id="5988675at2759"/>
<feature type="domain" description="Integrase zinc-binding" evidence="2">
    <location>
        <begin position="45"/>
        <end position="101"/>
    </location>
</feature>
<dbReference type="Gene3D" id="1.10.340.70">
    <property type="match status" value="1"/>
</dbReference>
<dbReference type="InterPro" id="IPR036397">
    <property type="entry name" value="RNaseH_sf"/>
</dbReference>
<keyword evidence="1" id="KW-0732">Signal</keyword>
<evidence type="ECO:0000259" key="2">
    <source>
        <dbReference type="Pfam" id="PF17921"/>
    </source>
</evidence>
<dbReference type="Gene3D" id="3.30.420.10">
    <property type="entry name" value="Ribonuclease H-like superfamily/Ribonuclease H"/>
    <property type="match status" value="1"/>
</dbReference>
<feature type="signal peptide" evidence="1">
    <location>
        <begin position="1"/>
        <end position="20"/>
    </location>
</feature>
<dbReference type="AlphaFoldDB" id="A0A371G9Z3"/>
<evidence type="ECO:0000313" key="4">
    <source>
        <dbReference type="Proteomes" id="UP000257109"/>
    </source>
</evidence>
<dbReference type="EMBL" id="QJKJ01006248">
    <property type="protein sequence ID" value="RDX87370.1"/>
    <property type="molecule type" value="Genomic_DNA"/>
</dbReference>
<comment type="caution">
    <text evidence="3">The sequence shown here is derived from an EMBL/GenBank/DDBJ whole genome shotgun (WGS) entry which is preliminary data.</text>
</comment>
<protein>
    <recommendedName>
        <fullName evidence="2">Integrase zinc-binding domain-containing protein</fullName>
    </recommendedName>
</protein>
<gene>
    <name evidence="3" type="ORF">CR513_31168</name>
</gene>
<dbReference type="InterPro" id="IPR041588">
    <property type="entry name" value="Integrase_H2C2"/>
</dbReference>
<keyword evidence="4" id="KW-1185">Reference proteome</keyword>
<evidence type="ECO:0000313" key="3">
    <source>
        <dbReference type="EMBL" id="RDX87370.1"/>
    </source>
</evidence>
<dbReference type="STRING" id="157652.A0A371G9Z3"/>
<dbReference type="Pfam" id="PF17921">
    <property type="entry name" value="Integrase_H2C2"/>
    <property type="match status" value="1"/>
</dbReference>
<name>A0A371G9Z3_MUCPR</name>
<dbReference type="Proteomes" id="UP000257109">
    <property type="component" value="Unassembled WGS sequence"/>
</dbReference>
<proteinExistence type="predicted"/>
<accession>A0A371G9Z3</accession>
<dbReference type="GO" id="GO:0003676">
    <property type="term" value="F:nucleic acid binding"/>
    <property type="evidence" value="ECO:0007669"/>
    <property type="project" value="InterPro"/>
</dbReference>
<organism evidence="3 4">
    <name type="scientific">Mucuna pruriens</name>
    <name type="common">Velvet bean</name>
    <name type="synonym">Dolichos pruriens</name>
    <dbReference type="NCBI Taxonomy" id="157652"/>
    <lineage>
        <taxon>Eukaryota</taxon>
        <taxon>Viridiplantae</taxon>
        <taxon>Streptophyta</taxon>
        <taxon>Embryophyta</taxon>
        <taxon>Tracheophyta</taxon>
        <taxon>Spermatophyta</taxon>
        <taxon>Magnoliopsida</taxon>
        <taxon>eudicotyledons</taxon>
        <taxon>Gunneridae</taxon>
        <taxon>Pentapetalae</taxon>
        <taxon>rosids</taxon>
        <taxon>fabids</taxon>
        <taxon>Fabales</taxon>
        <taxon>Fabaceae</taxon>
        <taxon>Papilionoideae</taxon>
        <taxon>50 kb inversion clade</taxon>
        <taxon>NPAAA clade</taxon>
        <taxon>indigoferoid/millettioid clade</taxon>
        <taxon>Phaseoleae</taxon>
        <taxon>Mucuna</taxon>
    </lineage>
</organism>
<dbReference type="InterPro" id="IPR012337">
    <property type="entry name" value="RNaseH-like_sf"/>
</dbReference>
<evidence type="ECO:0000256" key="1">
    <source>
        <dbReference type="SAM" id="SignalP"/>
    </source>
</evidence>
<feature type="chain" id="PRO_5016630917" description="Integrase zinc-binding domain-containing protein" evidence="1">
    <location>
        <begin position="21"/>
        <end position="293"/>
    </location>
</feature>
<feature type="non-terminal residue" evidence="3">
    <location>
        <position position="1"/>
    </location>
</feature>
<dbReference type="PANTHER" id="PTHR35046">
    <property type="entry name" value="ZINC KNUCKLE (CCHC-TYPE) FAMILY PROTEIN"/>
    <property type="match status" value="1"/>
</dbReference>
<sequence length="293" mass="33806">MILTLVRLLPRVLIWPKVATLGMMTFYLKKRDCVWNDPECGRRSSIRELLMNEAHKGGLMSHFGELKTYEVLIEHFFWPHMKRDIHHIYERCLVCRIAKSRSSANGLYTPFLILTSPWVDIIMDFVLGLPRSKGGRDFIFLVVDMFSKMAYFILCHKVDDVCHVINLLFREVVRLHGLPKTIVLDRDSNKFGTKLLFSTTCHQQTNGQTKVNGYHILNLINKIVNSTTSHSSFELVYGFNSLSSLDVLSLPNVSSMMNDDELSKAQFLHEKARLHESSLSLVLSKNYYHQTPI</sequence>
<feature type="non-terminal residue" evidence="3">
    <location>
        <position position="293"/>
    </location>
</feature>
<reference evidence="3" key="1">
    <citation type="submission" date="2018-05" db="EMBL/GenBank/DDBJ databases">
        <title>Draft genome of Mucuna pruriens seed.</title>
        <authorList>
            <person name="Nnadi N.E."/>
            <person name="Vos R."/>
            <person name="Hasami M.H."/>
            <person name="Devisetty U.K."/>
            <person name="Aguiy J.C."/>
        </authorList>
    </citation>
    <scope>NUCLEOTIDE SEQUENCE [LARGE SCALE GENOMIC DNA]</scope>
    <source>
        <strain evidence="3">JCA_2017</strain>
    </source>
</reference>
<dbReference type="SUPFAM" id="SSF53098">
    <property type="entry name" value="Ribonuclease H-like"/>
    <property type="match status" value="1"/>
</dbReference>